<dbReference type="CDD" id="cd00093">
    <property type="entry name" value="HTH_XRE"/>
    <property type="match status" value="1"/>
</dbReference>
<dbReference type="Proteomes" id="UP000294702">
    <property type="component" value="Unassembled WGS sequence"/>
</dbReference>
<dbReference type="InterPro" id="IPR010982">
    <property type="entry name" value="Lambda_DNA-bd_dom_sf"/>
</dbReference>
<proteinExistence type="predicted"/>
<sequence>MTKKIELKVFDTAEYLDSEEMIAAYLTEVLEEGDVNEFLSALGEVAKARGMTELAEKTGLGRESLYKALSGKNKPRFETIVKIMNGLGFKLASMQS</sequence>
<dbReference type="GO" id="GO:0003677">
    <property type="term" value="F:DNA binding"/>
    <property type="evidence" value="ECO:0007669"/>
    <property type="project" value="InterPro"/>
</dbReference>
<dbReference type="SUPFAM" id="SSF47413">
    <property type="entry name" value="lambda repressor-like DNA-binding domains"/>
    <property type="match status" value="1"/>
</dbReference>
<evidence type="ECO:0000259" key="1">
    <source>
        <dbReference type="PROSITE" id="PS50943"/>
    </source>
</evidence>
<dbReference type="OrthoDB" id="9798416at2"/>
<dbReference type="RefSeq" id="WP_132687566.1">
    <property type="nucleotide sequence ID" value="NZ_SMFT01000001.1"/>
</dbReference>
<dbReference type="NCBIfam" id="TIGR02684">
    <property type="entry name" value="dnstrm_HI1420"/>
    <property type="match status" value="1"/>
</dbReference>
<accession>A0A4R1G4M1</accession>
<dbReference type="PANTHER" id="PTHR40275:SF1">
    <property type="entry name" value="SSL7038 PROTEIN"/>
    <property type="match status" value="1"/>
</dbReference>
<keyword evidence="3" id="KW-1185">Reference proteome</keyword>
<comment type="caution">
    <text evidence="2">The sequence shown here is derived from an EMBL/GenBank/DDBJ whole genome shotgun (WGS) entry which is preliminary data.</text>
</comment>
<dbReference type="AlphaFoldDB" id="A0A4R1G4M1"/>
<organism evidence="2 3">
    <name type="scientific">Volucribacter psittacicida</name>
    <dbReference type="NCBI Taxonomy" id="203482"/>
    <lineage>
        <taxon>Bacteria</taxon>
        <taxon>Pseudomonadati</taxon>
        <taxon>Pseudomonadota</taxon>
        <taxon>Gammaproteobacteria</taxon>
        <taxon>Pasteurellales</taxon>
        <taxon>Pasteurellaceae</taxon>
        <taxon>Volucribacter</taxon>
    </lineage>
</organism>
<evidence type="ECO:0000313" key="2">
    <source>
        <dbReference type="EMBL" id="TCK01423.1"/>
    </source>
</evidence>
<reference evidence="2 3" key="1">
    <citation type="submission" date="2019-03" db="EMBL/GenBank/DDBJ databases">
        <title>Genomic Encyclopedia of Type Strains, Phase IV (KMG-IV): sequencing the most valuable type-strain genomes for metagenomic binning, comparative biology and taxonomic classification.</title>
        <authorList>
            <person name="Goeker M."/>
        </authorList>
    </citation>
    <scope>NUCLEOTIDE SEQUENCE [LARGE SCALE GENOMIC DNA]</scope>
    <source>
        <strain evidence="2 3">DSM 15534</strain>
    </source>
</reference>
<dbReference type="PROSITE" id="PS50943">
    <property type="entry name" value="HTH_CROC1"/>
    <property type="match status" value="1"/>
</dbReference>
<dbReference type="PANTHER" id="PTHR40275">
    <property type="entry name" value="SSL7038 PROTEIN"/>
    <property type="match status" value="1"/>
</dbReference>
<protein>
    <submittedName>
        <fullName evidence="2">Putative addiction module antidote protein</fullName>
    </submittedName>
</protein>
<dbReference type="EMBL" id="SMFT01000001">
    <property type="protein sequence ID" value="TCK01423.1"/>
    <property type="molecule type" value="Genomic_DNA"/>
</dbReference>
<dbReference type="SMART" id="SM00530">
    <property type="entry name" value="HTH_XRE"/>
    <property type="match status" value="1"/>
</dbReference>
<dbReference type="Gene3D" id="1.10.260.40">
    <property type="entry name" value="lambda repressor-like DNA-binding domains"/>
    <property type="match status" value="1"/>
</dbReference>
<dbReference type="InterPro" id="IPR001387">
    <property type="entry name" value="Cro/C1-type_HTH"/>
</dbReference>
<dbReference type="InterPro" id="IPR014057">
    <property type="entry name" value="HI1420"/>
</dbReference>
<evidence type="ECO:0000313" key="3">
    <source>
        <dbReference type="Proteomes" id="UP000294702"/>
    </source>
</evidence>
<name>A0A4R1G4M1_9PAST</name>
<gene>
    <name evidence="2" type="ORF">EV694_0034</name>
</gene>
<feature type="domain" description="HTH cro/C1-type" evidence="1">
    <location>
        <begin position="51"/>
        <end position="94"/>
    </location>
</feature>
<dbReference type="Pfam" id="PF21716">
    <property type="entry name" value="dnstrm_HI1420"/>
    <property type="match status" value="1"/>
</dbReference>